<reference evidence="4" key="1">
    <citation type="journal article" date="2019" name="Int. J. Syst. Evol. Microbiol.">
        <title>The Global Catalogue of Microorganisms (GCM) 10K type strain sequencing project: providing services to taxonomists for standard genome sequencing and annotation.</title>
        <authorList>
            <consortium name="The Broad Institute Genomics Platform"/>
            <consortium name="The Broad Institute Genome Sequencing Center for Infectious Disease"/>
            <person name="Wu L."/>
            <person name="Ma J."/>
        </authorList>
    </citation>
    <scope>NUCLEOTIDE SEQUENCE [LARGE SCALE GENOMIC DNA]</scope>
    <source>
        <strain evidence="4">CGMCC 1.3240</strain>
    </source>
</reference>
<dbReference type="InterPro" id="IPR005625">
    <property type="entry name" value="PepSY-ass_TM"/>
</dbReference>
<protein>
    <submittedName>
        <fullName evidence="3">PepSY-associated TM helix domain-containing protein</fullName>
    </submittedName>
</protein>
<feature type="domain" description="PepSY" evidence="2">
    <location>
        <begin position="290"/>
        <end position="345"/>
    </location>
</feature>
<feature type="transmembrane region" description="Helical" evidence="1">
    <location>
        <begin position="377"/>
        <end position="399"/>
    </location>
</feature>
<sequence>MPEATLESQPSLVIKHEAQPKHGLFATIWRWHFYAGMIFMPFLILLAVTGGIYLFKDQIDDMRYHHLFHIEAKQTEKMDPSWQIEAVKKQYSGASVVSYTPSFKADQTAEVGIEGTSGSLSVYVNPYDGSIVGDLDKSKTIMELIRDLHGSLLVGDKSIGDKIVEVSACWAIVLLITGLYLWWPRGRDKVFGTWLPRLRQGKKILIRDLHAVPLFWMSIVLLVLVISGLPWSGITGDYINRAATASQTGYPDFMWNAPPSEPTTKDIMDVPWAAEHLPVPKSNSNGAPTLPVENIIQTAEKEKVHPGYSIAIPSDEKGVYTVSVWPKAPKDEATLHIDQYSGKVLTNLRYADYGPSAKAIEIGIALHEGHFFGTANLLLCLLACISLAGTAVLGAVMWWRRRPKGQSRVGAPNKPTNYRLQKGVAIIVIILAILLPLVGITFLAALIIDCFILRQMPKVKVWMN</sequence>
<dbReference type="Proteomes" id="UP001596047">
    <property type="component" value="Unassembled WGS sequence"/>
</dbReference>
<evidence type="ECO:0000313" key="3">
    <source>
        <dbReference type="EMBL" id="MFC5649535.1"/>
    </source>
</evidence>
<name>A0ABW0VVB4_9BACL</name>
<keyword evidence="1" id="KW-0472">Membrane</keyword>
<accession>A0ABW0VVB4</accession>
<organism evidence="3 4">
    <name type="scientific">Paenibacillus solisilvae</name>
    <dbReference type="NCBI Taxonomy" id="2486751"/>
    <lineage>
        <taxon>Bacteria</taxon>
        <taxon>Bacillati</taxon>
        <taxon>Bacillota</taxon>
        <taxon>Bacilli</taxon>
        <taxon>Bacillales</taxon>
        <taxon>Paenibacillaceae</taxon>
        <taxon>Paenibacillus</taxon>
    </lineage>
</organism>
<dbReference type="PANTHER" id="PTHR34219:SF1">
    <property type="entry name" value="PEPSY DOMAIN-CONTAINING PROTEIN"/>
    <property type="match status" value="1"/>
</dbReference>
<keyword evidence="4" id="KW-1185">Reference proteome</keyword>
<feature type="transmembrane region" description="Helical" evidence="1">
    <location>
        <begin position="31"/>
        <end position="55"/>
    </location>
</feature>
<keyword evidence="1" id="KW-0812">Transmembrane</keyword>
<feature type="transmembrane region" description="Helical" evidence="1">
    <location>
        <begin position="424"/>
        <end position="453"/>
    </location>
</feature>
<dbReference type="InterPro" id="IPR025711">
    <property type="entry name" value="PepSY"/>
</dbReference>
<gene>
    <name evidence="3" type="ORF">ACFPYJ_10390</name>
</gene>
<dbReference type="Pfam" id="PF03929">
    <property type="entry name" value="PepSY_TM"/>
    <property type="match status" value="1"/>
</dbReference>
<keyword evidence="1" id="KW-1133">Transmembrane helix</keyword>
<proteinExistence type="predicted"/>
<evidence type="ECO:0000313" key="4">
    <source>
        <dbReference type="Proteomes" id="UP001596047"/>
    </source>
</evidence>
<feature type="transmembrane region" description="Helical" evidence="1">
    <location>
        <begin position="163"/>
        <end position="183"/>
    </location>
</feature>
<dbReference type="RefSeq" id="WP_379188061.1">
    <property type="nucleotide sequence ID" value="NZ_JBHSOW010000037.1"/>
</dbReference>
<dbReference type="PANTHER" id="PTHR34219">
    <property type="entry name" value="IRON-REGULATED INNER MEMBRANE PROTEIN-RELATED"/>
    <property type="match status" value="1"/>
</dbReference>
<evidence type="ECO:0000256" key="1">
    <source>
        <dbReference type="SAM" id="Phobius"/>
    </source>
</evidence>
<evidence type="ECO:0000259" key="2">
    <source>
        <dbReference type="Pfam" id="PF03413"/>
    </source>
</evidence>
<feature type="domain" description="PepSY" evidence="2">
    <location>
        <begin position="84"/>
        <end position="134"/>
    </location>
</feature>
<dbReference type="Pfam" id="PF03413">
    <property type="entry name" value="PepSY"/>
    <property type="match status" value="2"/>
</dbReference>
<comment type="caution">
    <text evidence="3">The sequence shown here is derived from an EMBL/GenBank/DDBJ whole genome shotgun (WGS) entry which is preliminary data.</text>
</comment>
<dbReference type="EMBL" id="JBHSOW010000037">
    <property type="protein sequence ID" value="MFC5649535.1"/>
    <property type="molecule type" value="Genomic_DNA"/>
</dbReference>
<feature type="transmembrane region" description="Helical" evidence="1">
    <location>
        <begin position="214"/>
        <end position="231"/>
    </location>
</feature>